<feature type="domain" description="CxxC-x17-CxxC" evidence="2">
    <location>
        <begin position="53"/>
        <end position="89"/>
    </location>
</feature>
<evidence type="ECO:0000259" key="1">
    <source>
        <dbReference type="Pfam" id="PF13451"/>
    </source>
</evidence>
<gene>
    <name evidence="3" type="ORF">H8702_11615</name>
</gene>
<proteinExistence type="predicted"/>
<name>A0A8J6PCF6_9FIRM</name>
<dbReference type="OrthoDB" id="5505402at2"/>
<protein>
    <submittedName>
        <fullName evidence="3">Zinc-ribbon domain containing protein</fullName>
    </submittedName>
</protein>
<feature type="domain" description="Probable zinc-binding" evidence="1">
    <location>
        <begin position="3"/>
        <end position="49"/>
    </location>
</feature>
<evidence type="ECO:0000259" key="2">
    <source>
        <dbReference type="Pfam" id="PF23477"/>
    </source>
</evidence>
<dbReference type="Proteomes" id="UP000632659">
    <property type="component" value="Unassembled WGS sequence"/>
</dbReference>
<dbReference type="InterPro" id="IPR026363">
    <property type="entry name" value="CxxC-x17-CxxC_dom"/>
</dbReference>
<organism evidence="3 4">
    <name type="scientific">Massiliimalia timonensis</name>
    <dbReference type="NCBI Taxonomy" id="1987501"/>
    <lineage>
        <taxon>Bacteria</taxon>
        <taxon>Bacillati</taxon>
        <taxon>Bacillota</taxon>
        <taxon>Clostridia</taxon>
        <taxon>Eubacteriales</taxon>
        <taxon>Oscillospiraceae</taxon>
        <taxon>Massiliimalia</taxon>
    </lineage>
</organism>
<dbReference type="NCBIfam" id="TIGR04272">
    <property type="entry name" value="cxxc_cxxc_Mbark"/>
    <property type="match status" value="1"/>
</dbReference>
<dbReference type="Pfam" id="PF23477">
    <property type="entry name" value="zf_Tbcl_2"/>
    <property type="match status" value="1"/>
</dbReference>
<reference evidence="3" key="1">
    <citation type="submission" date="2020-08" db="EMBL/GenBank/DDBJ databases">
        <title>Genome public.</title>
        <authorList>
            <person name="Liu C."/>
            <person name="Sun Q."/>
        </authorList>
    </citation>
    <scope>NUCLEOTIDE SEQUENCE</scope>
    <source>
        <strain evidence="3">NSJ-15</strain>
    </source>
</reference>
<keyword evidence="4" id="KW-1185">Reference proteome</keyword>
<comment type="caution">
    <text evidence="3">The sequence shown here is derived from an EMBL/GenBank/DDBJ whole genome shotgun (WGS) entry which is preliminary data.</text>
</comment>
<evidence type="ECO:0000313" key="4">
    <source>
        <dbReference type="Proteomes" id="UP000632659"/>
    </source>
</evidence>
<dbReference type="Pfam" id="PF13451">
    <property type="entry name" value="zf_Tbcl"/>
    <property type="match status" value="1"/>
</dbReference>
<evidence type="ECO:0000313" key="3">
    <source>
        <dbReference type="EMBL" id="MBC8611737.1"/>
    </source>
</evidence>
<accession>A0A8J6PCF6</accession>
<dbReference type="InterPro" id="IPR025306">
    <property type="entry name" value="Zn-bnd_dom_prob"/>
</dbReference>
<dbReference type="EMBL" id="JACRTL010000007">
    <property type="protein sequence ID" value="MBC8611737.1"/>
    <property type="molecule type" value="Genomic_DNA"/>
</dbReference>
<dbReference type="RefSeq" id="WP_093989664.1">
    <property type="nucleotide sequence ID" value="NZ_FYDD01000004.1"/>
</dbReference>
<sequence length="91" mass="10599">MYEDKTLVCKECGNEFVFTAGEQEFYAERGFENEPQRCKDCRMARKNNNKAQREMFVATCASCGGEAKVPFKPREDRPVYCSECFAKMREE</sequence>
<dbReference type="AlphaFoldDB" id="A0A8J6PCF6"/>